<feature type="transmembrane region" description="Helical" evidence="1">
    <location>
        <begin position="49"/>
        <end position="70"/>
    </location>
</feature>
<keyword evidence="1" id="KW-1133">Transmembrane helix</keyword>
<keyword evidence="1" id="KW-0472">Membrane</keyword>
<name>A0A8D8XFT4_9HEMI</name>
<dbReference type="AlphaFoldDB" id="A0A8D8XFT4"/>
<proteinExistence type="predicted"/>
<evidence type="ECO:0000256" key="1">
    <source>
        <dbReference type="SAM" id="Phobius"/>
    </source>
</evidence>
<evidence type="ECO:0000313" key="2">
    <source>
        <dbReference type="EMBL" id="CAG6695593.1"/>
    </source>
</evidence>
<organism evidence="2">
    <name type="scientific">Cacopsylla melanoneura</name>
    <dbReference type="NCBI Taxonomy" id="428564"/>
    <lineage>
        <taxon>Eukaryota</taxon>
        <taxon>Metazoa</taxon>
        <taxon>Ecdysozoa</taxon>
        <taxon>Arthropoda</taxon>
        <taxon>Hexapoda</taxon>
        <taxon>Insecta</taxon>
        <taxon>Pterygota</taxon>
        <taxon>Neoptera</taxon>
        <taxon>Paraneoptera</taxon>
        <taxon>Hemiptera</taxon>
        <taxon>Sternorrhyncha</taxon>
        <taxon>Psylloidea</taxon>
        <taxon>Psyllidae</taxon>
        <taxon>Psyllinae</taxon>
        <taxon>Cacopsylla</taxon>
    </lineage>
</organism>
<sequence>MLALCWFFTLYQDPPVVARWLLALISTIIFVFIIIVLRSVKCILCQRCVALIFILHLIECTSLHTFFYTAPICVDKFGFRSSWLLKAIILFVFSTNACYKDCSSDYSVLTKEACSKDQKIRTRMNL</sequence>
<protein>
    <submittedName>
        <fullName evidence="2">Uncharacterized protein</fullName>
    </submittedName>
</protein>
<feature type="transmembrane region" description="Helical" evidence="1">
    <location>
        <begin position="82"/>
        <end position="99"/>
    </location>
</feature>
<feature type="transmembrane region" description="Helical" evidence="1">
    <location>
        <begin position="20"/>
        <end position="37"/>
    </location>
</feature>
<dbReference type="EMBL" id="HBUF01324262">
    <property type="protein sequence ID" value="CAG6695593.1"/>
    <property type="molecule type" value="Transcribed_RNA"/>
</dbReference>
<accession>A0A8D8XFT4</accession>
<keyword evidence="1" id="KW-0812">Transmembrane</keyword>
<reference evidence="2" key="1">
    <citation type="submission" date="2021-05" db="EMBL/GenBank/DDBJ databases">
        <authorList>
            <person name="Alioto T."/>
            <person name="Alioto T."/>
            <person name="Gomez Garrido J."/>
        </authorList>
    </citation>
    <scope>NUCLEOTIDE SEQUENCE</scope>
</reference>